<dbReference type="VEuPathDB" id="FungiDB:PPTG_14292"/>
<dbReference type="EMBL" id="KI691023">
    <property type="protein sequence ID" value="ETM54396.1"/>
    <property type="molecule type" value="Genomic_DNA"/>
</dbReference>
<evidence type="ECO:0000256" key="1">
    <source>
        <dbReference type="SAM" id="MobiDB-lite"/>
    </source>
</evidence>
<feature type="region of interest" description="Disordered" evidence="1">
    <location>
        <begin position="214"/>
        <end position="256"/>
    </location>
</feature>
<organism evidence="2">
    <name type="scientific">Phytophthora nicotianae</name>
    <name type="common">Potato buckeye rot agent</name>
    <name type="synonym">Phytophthora parasitica</name>
    <dbReference type="NCBI Taxonomy" id="4792"/>
    <lineage>
        <taxon>Eukaryota</taxon>
        <taxon>Sar</taxon>
        <taxon>Stramenopiles</taxon>
        <taxon>Oomycota</taxon>
        <taxon>Peronosporomycetes</taxon>
        <taxon>Peronosporales</taxon>
        <taxon>Peronosporaceae</taxon>
        <taxon>Phytophthora</taxon>
    </lineage>
</organism>
<dbReference type="Proteomes" id="UP000054532">
    <property type="component" value="Unassembled WGS sequence"/>
</dbReference>
<accession>W2P0Q6</accession>
<dbReference type="AlphaFoldDB" id="W2P0Q6"/>
<reference evidence="2" key="1">
    <citation type="submission" date="2013-11" db="EMBL/GenBank/DDBJ databases">
        <title>The Genome Sequence of Phytophthora parasitica IAC_01/95.</title>
        <authorList>
            <consortium name="The Broad Institute Genomics Platform"/>
            <person name="Russ C."/>
            <person name="Tyler B."/>
            <person name="Panabieres F."/>
            <person name="Shan W."/>
            <person name="Tripathy S."/>
            <person name="Grunwald N."/>
            <person name="Machado M."/>
            <person name="Johnson C.S."/>
            <person name="Arredondo F."/>
            <person name="Hong C."/>
            <person name="Coffey M."/>
            <person name="Young S.K."/>
            <person name="Zeng Q."/>
            <person name="Gargeya S."/>
            <person name="Fitzgerald M."/>
            <person name="Abouelleil A."/>
            <person name="Alvarado L."/>
            <person name="Chapman S.B."/>
            <person name="Gainer-Dewar J."/>
            <person name="Goldberg J."/>
            <person name="Griggs A."/>
            <person name="Gujja S."/>
            <person name="Hansen M."/>
            <person name="Howarth C."/>
            <person name="Imamovic A."/>
            <person name="Ireland A."/>
            <person name="Larimer J."/>
            <person name="McCowan C."/>
            <person name="Murphy C."/>
            <person name="Pearson M."/>
            <person name="Poon T.W."/>
            <person name="Priest M."/>
            <person name="Roberts A."/>
            <person name="Saif S."/>
            <person name="Shea T."/>
            <person name="Sykes S."/>
            <person name="Wortman J."/>
            <person name="Nusbaum C."/>
            <person name="Birren B."/>
        </authorList>
    </citation>
    <scope>NUCLEOTIDE SEQUENCE [LARGE SCALE GENOMIC DNA]</scope>
    <source>
        <strain evidence="2">IAC_01/95</strain>
    </source>
</reference>
<sequence length="589" mass="64916">GIAYGKTESESTRGSKVKVKLVPSGRWQNEDTQTVELAPGELPPRAVSVEEAVDGAGTFVGSAICTSRVRSRGARVWDYGLVVGYKWESATQRGWLDVNFDNETASIVYSPGFTQDVAVEIYALRPCGGQSTSLVMAAEMKMTHELLYEQFNHIDLNAIRDSAVHLTEVKGTAVDEFKIITLLDITNFEVSEVTVPHVLYYVFYKEGGRPHSTGTKVGDTIFDTNRPETEASAPNALEETESTLSDGLSDSEDDEAEAVAEKALSTRNQKAKRRRLTPVATATVLLPGQVGKAIGAAPLGEEVDHLISLEHNGGVSADIGQSVGRRDLNAADKNQFQPTGMLTSIHLALVNGKYEQMTAQRFVESSRRRARVRGNDISNFSRKNTLPAVPAPADFSVIVGAVEILCAIAQQLYKPVVYETLMAALKFIGELWVRELLSSHEALSEVVAWLDDQLELFHLHITGADWQELDKVKSDFTSADEYFVRVHQIILHQDIIAAVKVVNASSNRQNYQVKNDSERRTVIPIEVRQALPKQGKKQICVRFLSAQGCRGKNGNCVIKNLCHFKHAAIPDIVRYYIDKNYGGLAEDLE</sequence>
<gene>
    <name evidence="2" type="ORF">L914_02261</name>
</gene>
<protein>
    <submittedName>
        <fullName evidence="2">Uncharacterized protein</fullName>
    </submittedName>
</protein>
<proteinExistence type="predicted"/>
<name>W2P0Q6_PHYNI</name>
<evidence type="ECO:0000313" key="2">
    <source>
        <dbReference type="EMBL" id="ETM54396.1"/>
    </source>
</evidence>
<dbReference type="VEuPathDB" id="FungiDB:PPTG_06817"/>
<feature type="non-terminal residue" evidence="2">
    <location>
        <position position="1"/>
    </location>
</feature>